<reference evidence="2 3" key="1">
    <citation type="submission" date="2019-05" db="EMBL/GenBank/DDBJ databases">
        <authorList>
            <consortium name="Science for Life Laboratories"/>
        </authorList>
    </citation>
    <scope>NUCLEOTIDE SEQUENCE [LARGE SCALE GENOMIC DNA]</scope>
    <source>
        <strain evidence="2">Soil9</strain>
    </source>
</reference>
<organism evidence="2 3">
    <name type="scientific">Gemmata massiliana</name>
    <dbReference type="NCBI Taxonomy" id="1210884"/>
    <lineage>
        <taxon>Bacteria</taxon>
        <taxon>Pseudomonadati</taxon>
        <taxon>Planctomycetota</taxon>
        <taxon>Planctomycetia</taxon>
        <taxon>Gemmatales</taxon>
        <taxon>Gemmataceae</taxon>
        <taxon>Gemmata</taxon>
    </lineage>
</organism>
<evidence type="ECO:0000313" key="2">
    <source>
        <dbReference type="EMBL" id="VTR95803.1"/>
    </source>
</evidence>
<keyword evidence="3" id="KW-1185">Reference proteome</keyword>
<dbReference type="RefSeq" id="WP_162670170.1">
    <property type="nucleotide sequence ID" value="NZ_LR593886.1"/>
</dbReference>
<accession>A0A6P2D3Y3</accession>
<feature type="region of interest" description="Disordered" evidence="1">
    <location>
        <begin position="483"/>
        <end position="504"/>
    </location>
</feature>
<dbReference type="AlphaFoldDB" id="A0A6P2D3Y3"/>
<dbReference type="KEGG" id="gms:SOIL9_19110"/>
<proteinExistence type="predicted"/>
<evidence type="ECO:0000313" key="3">
    <source>
        <dbReference type="Proteomes" id="UP000464178"/>
    </source>
</evidence>
<dbReference type="EMBL" id="LR593886">
    <property type="protein sequence ID" value="VTR95803.1"/>
    <property type="molecule type" value="Genomic_DNA"/>
</dbReference>
<sequence>MSHAGFDDFRERSLFEVLWNRRTHRVGRGVSRVPAGAMSYTATAREAHPLDELEEALLIAATGCTGLTMPDRPFQNWAGNQFVMAKPNLTMDGRTAGGPDNAQGTHFFLINDTGTYFLRKLPPLPPAEFAPEELIKRARQAKVKLRDGRLDVPGGDAPDREKRVFPAYLDSNRFLSNIPGSTVLFPVVDLSHQYINGLMYILSQPDGARPTFVDDRNFYRVAGVRRWVKNGFLNPELKLPLGLIGMLRTQIEADLLLQNLMLVAEAMGLGAWIHASIGPSLLLGDPRFERAYGKMLGFEFHTPRFRPLDALRWMTFLPSLAPLRAHPVGLKHDGEWLIKCKCPPNYTVDEAVGSVVEGKFGASGVYADAKTFRTIYRNLGEREWAEVLAALGAAEFDRIFGAGATGANFGDVYLAQAPKYDQRVIECVRDVCRYIYRTHGRLPAHCDAIHAPGVWIQVHHVDPDYYERYFRNGLTEAHRRHDELWHPRPGPSSGQSAPAPTPPE</sequence>
<name>A0A6P2D3Y3_9BACT</name>
<dbReference type="Proteomes" id="UP000464178">
    <property type="component" value="Chromosome"/>
</dbReference>
<evidence type="ECO:0000256" key="1">
    <source>
        <dbReference type="SAM" id="MobiDB-lite"/>
    </source>
</evidence>
<gene>
    <name evidence="2" type="ORF">SOIL9_19110</name>
</gene>
<protein>
    <submittedName>
        <fullName evidence="2">Uncharacterized protein</fullName>
    </submittedName>
</protein>